<reference evidence="1" key="1">
    <citation type="submission" date="2019-08" db="EMBL/GenBank/DDBJ databases">
        <authorList>
            <person name="Kucharzyk K."/>
            <person name="Murdoch R.W."/>
            <person name="Higgins S."/>
            <person name="Loffler F."/>
        </authorList>
    </citation>
    <scope>NUCLEOTIDE SEQUENCE</scope>
</reference>
<comment type="caution">
    <text evidence="1">The sequence shown here is derived from an EMBL/GenBank/DDBJ whole genome shotgun (WGS) entry which is preliminary data.</text>
</comment>
<proteinExistence type="predicted"/>
<dbReference type="AlphaFoldDB" id="A0A645FE82"/>
<evidence type="ECO:0000313" key="1">
    <source>
        <dbReference type="EMBL" id="MPN12617.1"/>
    </source>
</evidence>
<accession>A0A645FE82</accession>
<gene>
    <name evidence="1" type="ORF">SDC9_159935</name>
</gene>
<name>A0A645FE82_9ZZZZ</name>
<organism evidence="1">
    <name type="scientific">bioreactor metagenome</name>
    <dbReference type="NCBI Taxonomy" id="1076179"/>
    <lineage>
        <taxon>unclassified sequences</taxon>
        <taxon>metagenomes</taxon>
        <taxon>ecological metagenomes</taxon>
    </lineage>
</organism>
<protein>
    <submittedName>
        <fullName evidence="1">Uncharacterized protein</fullName>
    </submittedName>
</protein>
<sequence length="61" mass="6804">MAVYKNFTFRRLIKTGEHVEHGGFTGSVGADNGPKFAGFHFQIKIIYGAQTTELDADMIRL</sequence>
<dbReference type="EMBL" id="VSSQ01058994">
    <property type="protein sequence ID" value="MPN12617.1"/>
    <property type="molecule type" value="Genomic_DNA"/>
</dbReference>